<evidence type="ECO:0000313" key="5">
    <source>
        <dbReference type="Proteomes" id="UP000594975"/>
    </source>
</evidence>
<dbReference type="RefSeq" id="WP_058731276.1">
    <property type="nucleotide sequence ID" value="NZ_CP065738.1"/>
</dbReference>
<dbReference type="AlphaFoldDB" id="A0A199NUG1"/>
<dbReference type="Proteomes" id="UP000594975">
    <property type="component" value="Chromosome"/>
</dbReference>
<sequence>MRSSPEPRGRHAAERGNAIIEFVFLAVMLMIPTVYALLAISHAQSGAYAAVAAAQQSLQVIEAGDRSEVSGAAAQEAARFAARDYGVDPQQVSAELSCVGDCSGQRSIRVRVSVGVDAPLLGWVSDRGVMTMTSELASWGGKYE</sequence>
<evidence type="ECO:0000313" key="2">
    <source>
        <dbReference type="EMBL" id="OAX52233.1"/>
    </source>
</evidence>
<dbReference type="EMBL" id="LJBJ02000006">
    <property type="protein sequence ID" value="OAX52233.1"/>
    <property type="molecule type" value="Genomic_DNA"/>
</dbReference>
<feature type="transmembrane region" description="Helical" evidence="1">
    <location>
        <begin position="20"/>
        <end position="40"/>
    </location>
</feature>
<dbReference type="EMBL" id="CP065738">
    <property type="protein sequence ID" value="QPT53697.1"/>
    <property type="molecule type" value="Genomic_DNA"/>
</dbReference>
<keyword evidence="4" id="KW-1185">Reference proteome</keyword>
<keyword evidence="1" id="KW-1133">Transmembrane helix</keyword>
<name>A0A199NUG1_9MICC</name>
<dbReference type="Proteomes" id="UP000053171">
    <property type="component" value="Unassembled WGS sequence"/>
</dbReference>
<accession>A0A199NUG1</accession>
<gene>
    <name evidence="2" type="ORF">AN277_0204510</name>
    <name evidence="3" type="ORF">I6G21_00270</name>
</gene>
<dbReference type="KEGG" id="rkr:I6G21_00270"/>
<evidence type="ECO:0000313" key="3">
    <source>
        <dbReference type="EMBL" id="QPT53697.1"/>
    </source>
</evidence>
<dbReference type="STRING" id="37923.BK826_03320"/>
<evidence type="ECO:0000313" key="4">
    <source>
        <dbReference type="Proteomes" id="UP000053171"/>
    </source>
</evidence>
<reference evidence="2 4" key="3">
    <citation type="submission" date="2016-06" db="EMBL/GenBank/DDBJ databases">
        <title>Identification of putative biosynthetic pathways for the production of bioactive secondary metabolites by the marine actinomycete Kocuria kristinae RUTW2-3.</title>
        <authorList>
            <person name="Waterworth S.C."/>
            <person name="Walmsley T.A."/>
            <person name="Matongo T."/>
            <person name="Davies-Coleman M.T."/>
            <person name="Dorrington R.A."/>
        </authorList>
    </citation>
    <scope>NUCLEOTIDE SEQUENCE [LARGE SCALE GENOMIC DNA]</scope>
    <source>
        <strain evidence="4">RuSp02-3</strain>
        <strain evidence="2">RUTW2-3</strain>
    </source>
</reference>
<reference evidence="4" key="1">
    <citation type="submission" date="2016-04" db="EMBL/GenBank/DDBJ databases">
        <authorList>
            <person name="Waterworth S."/>
            <person name="Matcher G."/>
        </authorList>
    </citation>
    <scope>NUCLEOTIDE SEQUENCE [LARGE SCALE GENOMIC DNA]</scope>
    <source>
        <strain evidence="4">RuSp02-3</strain>
    </source>
</reference>
<evidence type="ECO:0000256" key="1">
    <source>
        <dbReference type="SAM" id="Phobius"/>
    </source>
</evidence>
<dbReference type="GeneID" id="61261782"/>
<keyword evidence="1" id="KW-0472">Membrane</keyword>
<proteinExistence type="predicted"/>
<protein>
    <submittedName>
        <fullName evidence="3">Pilus assembly protein TadE</fullName>
    </submittedName>
</protein>
<reference evidence="2" key="2">
    <citation type="submission" date="2016-04" db="EMBL/GenBank/DDBJ databases">
        <authorList>
            <person name="Evans L.H."/>
            <person name="Alamgir A."/>
            <person name="Owens N."/>
            <person name="Weber N.D."/>
            <person name="Virtaneva K."/>
            <person name="Barbian K."/>
            <person name="Babar A."/>
            <person name="Rosenke K."/>
        </authorList>
    </citation>
    <scope>NUCLEOTIDE SEQUENCE [LARGE SCALE GENOMIC DNA]</scope>
    <source>
        <strain evidence="2">RUTW2-3</strain>
    </source>
</reference>
<keyword evidence="1" id="KW-0812">Transmembrane</keyword>
<reference evidence="3 5" key="4">
    <citation type="submission" date="2020-12" db="EMBL/GenBank/DDBJ databases">
        <title>FDA dAtabase for Regulatory Grade micrObial Sequences (FDA-ARGOS): Supporting development and validation of Infectious Disease Dx tests.</title>
        <authorList>
            <person name="Sproer C."/>
            <person name="Gronow S."/>
            <person name="Severitt S."/>
            <person name="Schroder I."/>
            <person name="Tallon L."/>
            <person name="Sadzewicz L."/>
            <person name="Zhao X."/>
            <person name="Boylan J."/>
            <person name="Ott S."/>
            <person name="Bowen H."/>
            <person name="Vavikolanu K."/>
            <person name="Mehta A."/>
            <person name="Aluvathingal J."/>
            <person name="Nadendla S."/>
            <person name="Lowell S."/>
            <person name="Myers T."/>
            <person name="Yan Y."/>
            <person name="Sichtig H."/>
        </authorList>
    </citation>
    <scope>NUCLEOTIDE SEQUENCE [LARGE SCALE GENOMIC DNA]</scope>
    <source>
        <strain evidence="3 5">FDAARGOS_864</strain>
    </source>
</reference>
<organism evidence="2 4">
    <name type="scientific">Rothia kristinae</name>
    <dbReference type="NCBI Taxonomy" id="37923"/>
    <lineage>
        <taxon>Bacteria</taxon>
        <taxon>Bacillati</taxon>
        <taxon>Actinomycetota</taxon>
        <taxon>Actinomycetes</taxon>
        <taxon>Micrococcales</taxon>
        <taxon>Micrococcaceae</taxon>
        <taxon>Rothia</taxon>
    </lineage>
</organism>